<dbReference type="PROSITE" id="PS50835">
    <property type="entry name" value="IG_LIKE"/>
    <property type="match status" value="1"/>
</dbReference>
<evidence type="ECO:0000256" key="4">
    <source>
        <dbReference type="SAM" id="SignalP"/>
    </source>
</evidence>
<evidence type="ECO:0000313" key="6">
    <source>
        <dbReference type="Ensembl" id="ENSMZEP00005013440.1"/>
    </source>
</evidence>
<reference evidence="6" key="3">
    <citation type="submission" date="2025-09" db="UniProtKB">
        <authorList>
            <consortium name="Ensembl"/>
        </authorList>
    </citation>
    <scope>IDENTIFICATION</scope>
</reference>
<feature type="domain" description="Ig-like" evidence="5">
    <location>
        <begin position="32"/>
        <end position="125"/>
    </location>
</feature>
<keyword evidence="2" id="KW-1064">Adaptive immunity</keyword>
<evidence type="ECO:0000256" key="1">
    <source>
        <dbReference type="ARBA" id="ARBA00022859"/>
    </source>
</evidence>
<dbReference type="FunFam" id="2.60.40.10:FF:001594">
    <property type="entry name" value="Immunoglobulin heavy variable 9-4"/>
    <property type="match status" value="1"/>
</dbReference>
<organism evidence="6 7">
    <name type="scientific">Maylandia zebra</name>
    <name type="common">zebra mbuna</name>
    <dbReference type="NCBI Taxonomy" id="106582"/>
    <lineage>
        <taxon>Eukaryota</taxon>
        <taxon>Metazoa</taxon>
        <taxon>Chordata</taxon>
        <taxon>Craniata</taxon>
        <taxon>Vertebrata</taxon>
        <taxon>Euteleostomi</taxon>
        <taxon>Actinopterygii</taxon>
        <taxon>Neopterygii</taxon>
        <taxon>Teleostei</taxon>
        <taxon>Neoteleostei</taxon>
        <taxon>Acanthomorphata</taxon>
        <taxon>Ovalentaria</taxon>
        <taxon>Cichlomorphae</taxon>
        <taxon>Cichliformes</taxon>
        <taxon>Cichlidae</taxon>
        <taxon>African cichlids</taxon>
        <taxon>Pseudocrenilabrinae</taxon>
        <taxon>Haplochromini</taxon>
        <taxon>Maylandia</taxon>
        <taxon>Maylandia zebra complex</taxon>
    </lineage>
</organism>
<proteinExistence type="predicted"/>
<dbReference type="PANTHER" id="PTHR23266">
    <property type="entry name" value="IMMUNOGLOBULIN HEAVY CHAIN"/>
    <property type="match status" value="1"/>
</dbReference>
<protein>
    <recommendedName>
        <fullName evidence="5">Ig-like domain-containing protein</fullName>
    </recommendedName>
</protein>
<dbReference type="Ensembl" id="ENSMZET00005013895.1">
    <property type="protein sequence ID" value="ENSMZEP00005013440.1"/>
    <property type="gene ID" value="ENSMZEG00005010102.1"/>
</dbReference>
<dbReference type="InterPro" id="IPR007110">
    <property type="entry name" value="Ig-like_dom"/>
</dbReference>
<dbReference type="GO" id="GO:0002250">
    <property type="term" value="P:adaptive immune response"/>
    <property type="evidence" value="ECO:0007669"/>
    <property type="project" value="UniProtKB-KW"/>
</dbReference>
<dbReference type="Gene3D" id="2.60.40.10">
    <property type="entry name" value="Immunoglobulins"/>
    <property type="match status" value="1"/>
</dbReference>
<dbReference type="SMART" id="SM00406">
    <property type="entry name" value="IGv"/>
    <property type="match status" value="1"/>
</dbReference>
<dbReference type="InterPro" id="IPR003599">
    <property type="entry name" value="Ig_sub"/>
</dbReference>
<dbReference type="SMART" id="SM00409">
    <property type="entry name" value="IG"/>
    <property type="match status" value="1"/>
</dbReference>
<evidence type="ECO:0000256" key="3">
    <source>
        <dbReference type="ARBA" id="ARBA00043265"/>
    </source>
</evidence>
<sequence length="140" mass="15352">MGCAFVINFLFTGAGVKGQTLTESEPAVKQPGESHRLTCTTSGFTLSSNWIHWIRQAPGKGLEWIAADANSSNSAIYGSSFQDRFIVTEEDSSSRQYLEINSLTEEDSAVYFCARQSTVIEDRIASVPNKTQSMQSFAPL</sequence>
<evidence type="ECO:0000259" key="5">
    <source>
        <dbReference type="PROSITE" id="PS50835"/>
    </source>
</evidence>
<feature type="signal peptide" evidence="4">
    <location>
        <begin position="1"/>
        <end position="18"/>
    </location>
</feature>
<keyword evidence="7" id="KW-1185">Reference proteome</keyword>
<dbReference type="Proteomes" id="UP000265160">
    <property type="component" value="LG4"/>
</dbReference>
<dbReference type="InterPro" id="IPR050199">
    <property type="entry name" value="IgHV"/>
</dbReference>
<reference evidence="6 7" key="1">
    <citation type="journal article" date="2014" name="Nature">
        <title>The genomic substrate for adaptive radiation in African cichlid fish.</title>
        <authorList>
            <person name="Brawand D."/>
            <person name="Wagner C.E."/>
            <person name="Li Y.I."/>
            <person name="Malinsky M."/>
            <person name="Keller I."/>
            <person name="Fan S."/>
            <person name="Simakov O."/>
            <person name="Ng A.Y."/>
            <person name="Lim Z.W."/>
            <person name="Bezault E."/>
            <person name="Turner-Maier J."/>
            <person name="Johnson J."/>
            <person name="Alcazar R."/>
            <person name="Noh H.J."/>
            <person name="Russell P."/>
            <person name="Aken B."/>
            <person name="Alfoldi J."/>
            <person name="Amemiya C."/>
            <person name="Azzouzi N."/>
            <person name="Baroiller J.F."/>
            <person name="Barloy-Hubler F."/>
            <person name="Berlin A."/>
            <person name="Bloomquist R."/>
            <person name="Carleton K.L."/>
            <person name="Conte M.A."/>
            <person name="D'Cotta H."/>
            <person name="Eshel O."/>
            <person name="Gaffney L."/>
            <person name="Galibert F."/>
            <person name="Gante H.F."/>
            <person name="Gnerre S."/>
            <person name="Greuter L."/>
            <person name="Guyon R."/>
            <person name="Haddad N.S."/>
            <person name="Haerty W."/>
            <person name="Harris R.M."/>
            <person name="Hofmann H.A."/>
            <person name="Hourlier T."/>
            <person name="Hulata G."/>
            <person name="Jaffe D.B."/>
            <person name="Lara M."/>
            <person name="Lee A.P."/>
            <person name="MacCallum I."/>
            <person name="Mwaiko S."/>
            <person name="Nikaido M."/>
            <person name="Nishihara H."/>
            <person name="Ozouf-Costaz C."/>
            <person name="Penman D.J."/>
            <person name="Przybylski D."/>
            <person name="Rakotomanga M."/>
            <person name="Renn S.C.P."/>
            <person name="Ribeiro F.J."/>
            <person name="Ron M."/>
            <person name="Salzburger W."/>
            <person name="Sanchez-Pulido L."/>
            <person name="Santos M.E."/>
            <person name="Searle S."/>
            <person name="Sharpe T."/>
            <person name="Swofford R."/>
            <person name="Tan F.J."/>
            <person name="Williams L."/>
            <person name="Young S."/>
            <person name="Yin S."/>
            <person name="Okada N."/>
            <person name="Kocher T.D."/>
            <person name="Miska E.A."/>
            <person name="Lander E.S."/>
            <person name="Venkatesh B."/>
            <person name="Fernald R.D."/>
            <person name="Meyer A."/>
            <person name="Ponting C.P."/>
            <person name="Streelman J.T."/>
            <person name="Lindblad-Toh K."/>
            <person name="Seehausen O."/>
            <person name="Di Palma F."/>
        </authorList>
    </citation>
    <scope>NUCLEOTIDE SEQUENCE</scope>
</reference>
<reference evidence="6" key="2">
    <citation type="submission" date="2025-08" db="UniProtKB">
        <authorList>
            <consortium name="Ensembl"/>
        </authorList>
    </citation>
    <scope>IDENTIFICATION</scope>
</reference>
<dbReference type="InterPro" id="IPR013106">
    <property type="entry name" value="Ig_V-set"/>
</dbReference>
<evidence type="ECO:0000256" key="2">
    <source>
        <dbReference type="ARBA" id="ARBA00023130"/>
    </source>
</evidence>
<dbReference type="GO" id="GO:0019814">
    <property type="term" value="C:immunoglobulin complex"/>
    <property type="evidence" value="ECO:0007669"/>
    <property type="project" value="UniProtKB-KW"/>
</dbReference>
<accession>A0A3P9BTZ2</accession>
<dbReference type="SUPFAM" id="SSF48726">
    <property type="entry name" value="Immunoglobulin"/>
    <property type="match status" value="1"/>
</dbReference>
<keyword evidence="1" id="KW-0391">Immunity</keyword>
<dbReference type="GeneTree" id="ENSGT01150000286993"/>
<dbReference type="Pfam" id="PF07686">
    <property type="entry name" value="V-set"/>
    <property type="match status" value="1"/>
</dbReference>
<evidence type="ECO:0000313" key="7">
    <source>
        <dbReference type="Proteomes" id="UP000265160"/>
    </source>
</evidence>
<name>A0A3P9BTZ2_9CICH</name>
<dbReference type="InterPro" id="IPR013783">
    <property type="entry name" value="Ig-like_fold"/>
</dbReference>
<keyword evidence="3" id="KW-1280">Immunoglobulin</keyword>
<dbReference type="GO" id="GO:0005576">
    <property type="term" value="C:extracellular region"/>
    <property type="evidence" value="ECO:0007669"/>
    <property type="project" value="UniProtKB-ARBA"/>
</dbReference>
<dbReference type="AlphaFoldDB" id="A0A3P9BTZ2"/>
<keyword evidence="4" id="KW-0732">Signal</keyword>
<feature type="chain" id="PRO_5018255126" description="Ig-like domain-containing protein" evidence="4">
    <location>
        <begin position="19"/>
        <end position="140"/>
    </location>
</feature>
<dbReference type="InterPro" id="IPR036179">
    <property type="entry name" value="Ig-like_dom_sf"/>
</dbReference>